<dbReference type="InterPro" id="IPR001245">
    <property type="entry name" value="Ser-Thr/Tyr_kinase_cat_dom"/>
</dbReference>
<feature type="domain" description="Serine-threonine/tyrosine-protein kinase catalytic" evidence="6">
    <location>
        <begin position="2"/>
        <end position="52"/>
    </location>
</feature>
<proteinExistence type="predicted"/>
<dbReference type="Gene3D" id="1.10.510.10">
    <property type="entry name" value="Transferase(Phosphotransferase) domain 1"/>
    <property type="match status" value="1"/>
</dbReference>
<evidence type="ECO:0000256" key="2">
    <source>
        <dbReference type="ARBA" id="ARBA00022692"/>
    </source>
</evidence>
<dbReference type="AlphaFoldDB" id="A0A0A9HZX5"/>
<reference evidence="7" key="1">
    <citation type="submission" date="2014-09" db="EMBL/GenBank/DDBJ databases">
        <authorList>
            <person name="Magalhaes I.L.F."/>
            <person name="Oliveira U."/>
            <person name="Santos F.R."/>
            <person name="Vidigal T.H.D.A."/>
            <person name="Brescovit A.D."/>
            <person name="Santos A.J."/>
        </authorList>
    </citation>
    <scope>NUCLEOTIDE SEQUENCE</scope>
    <source>
        <tissue evidence="7">Shoot tissue taken approximately 20 cm above the soil surface</tissue>
    </source>
</reference>
<accession>A0A0A9HZX5</accession>
<dbReference type="GO" id="GO:0004672">
    <property type="term" value="F:protein kinase activity"/>
    <property type="evidence" value="ECO:0007669"/>
    <property type="project" value="InterPro"/>
</dbReference>
<name>A0A0A9HZX5_ARUDO</name>
<keyword evidence="5" id="KW-0472">Membrane</keyword>
<evidence type="ECO:0000256" key="1">
    <source>
        <dbReference type="ARBA" id="ARBA00004167"/>
    </source>
</evidence>
<dbReference type="PANTHER" id="PTHR47974:SF4">
    <property type="entry name" value="RECEPTOR-LIKE SERINE_THREONINE-PROTEIN KINASE"/>
    <property type="match status" value="1"/>
</dbReference>
<sequence>MNLVRIWGFCSEISHRMLVTEYIENGSLANILFKDNIKLEAKVKHCFRRCKGSGVSSP</sequence>
<reference evidence="7" key="2">
    <citation type="journal article" date="2015" name="Data Brief">
        <title>Shoot transcriptome of the giant reed, Arundo donax.</title>
        <authorList>
            <person name="Barrero R.A."/>
            <person name="Guerrero F.D."/>
            <person name="Moolhuijzen P."/>
            <person name="Goolsby J.A."/>
            <person name="Tidwell J."/>
            <person name="Bellgard S.E."/>
            <person name="Bellgard M.I."/>
        </authorList>
    </citation>
    <scope>NUCLEOTIDE SEQUENCE</scope>
    <source>
        <tissue evidence="7">Shoot tissue taken approximately 20 cm above the soil surface</tissue>
    </source>
</reference>
<evidence type="ECO:0000313" key="7">
    <source>
        <dbReference type="EMBL" id="JAE38463.1"/>
    </source>
</evidence>
<keyword evidence="2" id="KW-0812">Transmembrane</keyword>
<dbReference type="PANTHER" id="PTHR47974">
    <property type="entry name" value="OS07G0415500 PROTEIN"/>
    <property type="match status" value="1"/>
</dbReference>
<comment type="subcellular location">
    <subcellularLocation>
        <location evidence="1">Membrane</location>
        <topology evidence="1">Single-pass membrane protein</topology>
    </subcellularLocation>
</comment>
<dbReference type="GO" id="GO:0016020">
    <property type="term" value="C:membrane"/>
    <property type="evidence" value="ECO:0007669"/>
    <property type="project" value="UniProtKB-SubCell"/>
</dbReference>
<dbReference type="InterPro" id="IPR011009">
    <property type="entry name" value="Kinase-like_dom_sf"/>
</dbReference>
<dbReference type="SUPFAM" id="SSF56112">
    <property type="entry name" value="Protein kinase-like (PK-like)"/>
    <property type="match status" value="1"/>
</dbReference>
<evidence type="ECO:0000256" key="4">
    <source>
        <dbReference type="ARBA" id="ARBA00022989"/>
    </source>
</evidence>
<dbReference type="Pfam" id="PF07714">
    <property type="entry name" value="PK_Tyr_Ser-Thr"/>
    <property type="match status" value="1"/>
</dbReference>
<organism evidence="7">
    <name type="scientific">Arundo donax</name>
    <name type="common">Giant reed</name>
    <name type="synonym">Donax arundinaceus</name>
    <dbReference type="NCBI Taxonomy" id="35708"/>
    <lineage>
        <taxon>Eukaryota</taxon>
        <taxon>Viridiplantae</taxon>
        <taxon>Streptophyta</taxon>
        <taxon>Embryophyta</taxon>
        <taxon>Tracheophyta</taxon>
        <taxon>Spermatophyta</taxon>
        <taxon>Magnoliopsida</taxon>
        <taxon>Liliopsida</taxon>
        <taxon>Poales</taxon>
        <taxon>Poaceae</taxon>
        <taxon>PACMAD clade</taxon>
        <taxon>Arundinoideae</taxon>
        <taxon>Arundineae</taxon>
        <taxon>Arundo</taxon>
    </lineage>
</organism>
<keyword evidence="3" id="KW-0732">Signal</keyword>
<keyword evidence="4" id="KW-1133">Transmembrane helix</keyword>
<protein>
    <submittedName>
        <fullName evidence="7">Ptk1</fullName>
    </submittedName>
</protein>
<dbReference type="EMBL" id="GBRH01159433">
    <property type="protein sequence ID" value="JAE38463.1"/>
    <property type="molecule type" value="Transcribed_RNA"/>
</dbReference>
<evidence type="ECO:0000259" key="6">
    <source>
        <dbReference type="Pfam" id="PF07714"/>
    </source>
</evidence>
<evidence type="ECO:0000256" key="5">
    <source>
        <dbReference type="ARBA" id="ARBA00023136"/>
    </source>
</evidence>
<evidence type="ECO:0000256" key="3">
    <source>
        <dbReference type="ARBA" id="ARBA00022729"/>
    </source>
</evidence>